<evidence type="ECO:0000256" key="8">
    <source>
        <dbReference type="HAMAP-Rule" id="MF_00423"/>
    </source>
</evidence>
<dbReference type="EMBL" id="NXLS01000006">
    <property type="protein sequence ID" value="RDU62504.1"/>
    <property type="molecule type" value="Genomic_DNA"/>
</dbReference>
<evidence type="ECO:0000313" key="10">
    <source>
        <dbReference type="EMBL" id="RDU62504.1"/>
    </source>
</evidence>
<reference evidence="10 11" key="1">
    <citation type="submission" date="2018-04" db="EMBL/GenBank/DDBJ databases">
        <title>Novel Campyloabacter and Helicobacter Species and Strains.</title>
        <authorList>
            <person name="Mannion A.J."/>
            <person name="Shen Z."/>
            <person name="Fox J.G."/>
        </authorList>
    </citation>
    <scope>NUCLEOTIDE SEQUENCE [LARGE SCALE GENOMIC DNA]</scope>
    <source>
        <strain evidence="10 11">MIT 99-5101</strain>
    </source>
</reference>
<keyword evidence="11" id="KW-1185">Reference proteome</keyword>
<gene>
    <name evidence="8" type="primary">selA</name>
    <name evidence="10" type="ORF">CQA43_06285</name>
</gene>
<comment type="caution">
    <text evidence="10">The sequence shown here is derived from an EMBL/GenBank/DDBJ whole genome shotgun (WGS) entry which is preliminary data.</text>
</comment>
<keyword evidence="5 8" id="KW-0648">Protein biosynthesis</keyword>
<dbReference type="GO" id="GO:0001514">
    <property type="term" value="P:selenocysteine incorporation"/>
    <property type="evidence" value="ECO:0007669"/>
    <property type="project" value="UniProtKB-UniRule"/>
</dbReference>
<feature type="modified residue" description="N6-(pyridoxal phosphate)lysine" evidence="8 9">
    <location>
        <position position="290"/>
    </location>
</feature>
<evidence type="ECO:0000256" key="9">
    <source>
        <dbReference type="PIRSR" id="PIRSR618319-50"/>
    </source>
</evidence>
<keyword evidence="2 8" id="KW-0963">Cytoplasm</keyword>
<dbReference type="NCBIfam" id="TIGR00474">
    <property type="entry name" value="selA"/>
    <property type="match status" value="1"/>
</dbReference>
<dbReference type="InterPro" id="IPR015421">
    <property type="entry name" value="PyrdxlP-dep_Trfase_major"/>
</dbReference>
<keyword evidence="3 8" id="KW-0808">Transferase</keyword>
<proteinExistence type="inferred from homology"/>
<dbReference type="OrthoDB" id="9787096at2"/>
<dbReference type="PANTHER" id="PTHR32328">
    <property type="entry name" value="L-SERYL-TRNA(SEC) SELENIUM TRANSFERASE"/>
    <property type="match status" value="1"/>
</dbReference>
<evidence type="ECO:0000256" key="6">
    <source>
        <dbReference type="ARBA" id="ARBA00023266"/>
    </source>
</evidence>
<dbReference type="AlphaFoldDB" id="A0A3D8ICL1"/>
<dbReference type="InterPro" id="IPR015424">
    <property type="entry name" value="PyrdxlP-dep_Trfase"/>
</dbReference>
<dbReference type="Proteomes" id="UP000256650">
    <property type="component" value="Unassembled WGS sequence"/>
</dbReference>
<dbReference type="Gene3D" id="3.90.1150.180">
    <property type="match status" value="1"/>
</dbReference>
<dbReference type="PANTHER" id="PTHR32328:SF0">
    <property type="entry name" value="L-SERYL-TRNA(SEC) SELENIUM TRANSFERASE"/>
    <property type="match status" value="1"/>
</dbReference>
<name>A0A3D8ICL1_9HELI</name>
<protein>
    <recommendedName>
        <fullName evidence="8">L-seryl-tRNA(Sec) selenium transferase</fullName>
        <ecNumber evidence="8">2.9.1.1</ecNumber>
    </recommendedName>
    <alternativeName>
        <fullName evidence="8">Selenocysteine synthase</fullName>
        <shortName evidence="8">Sec synthase</shortName>
    </alternativeName>
    <alternativeName>
        <fullName evidence="8">Selenocysteinyl-tRNA(Sec) synthase</fullName>
    </alternativeName>
</protein>
<keyword evidence="6 8" id="KW-0711">Selenium</keyword>
<comment type="cofactor">
    <cofactor evidence="1 8 9">
        <name>pyridoxal 5'-phosphate</name>
        <dbReference type="ChEBI" id="CHEBI:597326"/>
    </cofactor>
</comment>
<dbReference type="UniPathway" id="UPA00906">
    <property type="reaction ID" value="UER00896"/>
</dbReference>
<dbReference type="GO" id="GO:0004125">
    <property type="term" value="F:L-seryl-tRNA(Sec) selenium transferase activity"/>
    <property type="evidence" value="ECO:0007669"/>
    <property type="project" value="UniProtKB-UniRule"/>
</dbReference>
<sequence>MQNILQHIPKTDKLLQAIYAQNSDLNYPLVKSLVADFLISYKERLLSGGARLEIESCAKEVIKSYQNLTQKSLKPLVNATGIVVHTNLGRSVFSPVIVQEILPLLTRYNNLEYDEAKGCRSERYVHLQGLFKALLGAEDVLVVNNNAAAVFLIFNTFAKGKEVVVSRGELIEIGGSFRIPKVMEDSGAILREIGTTNKTHLRDYQEAINENTAMLFKAHKSNYAMSGFVKEVGFEEIVKLASERNLVDYYDLGSGYFGLNGFENSLKKFEPALEEIAKLNPSLVSFSGDKLLGGAQAGIIFGKKVLIDKLKKNQLLRMLRVDKFTIAALEATLNAYLENKIEKITTCHLLLKDKETLKKESQMLADLIPKEFEPKVIPTKSYSGGGAMPSHYLESFAVAIAAKDLVAFGLNEERLEKFLRARGIIARLENSAVLLDSRTLLEGDRERIAAVLEDLKNQNHKRDEEK</sequence>
<dbReference type="SUPFAM" id="SSF53383">
    <property type="entry name" value="PLP-dependent transferases"/>
    <property type="match status" value="1"/>
</dbReference>
<comment type="similarity">
    <text evidence="7 8">Belongs to the SelA family.</text>
</comment>
<accession>A0A3D8ICL1</accession>
<evidence type="ECO:0000313" key="11">
    <source>
        <dbReference type="Proteomes" id="UP000256650"/>
    </source>
</evidence>
<comment type="catalytic activity">
    <reaction evidence="8">
        <text>L-seryl-tRNA(Sec) + selenophosphate + H(+) = L-selenocysteinyl-tRNA(Sec) + phosphate</text>
        <dbReference type="Rhea" id="RHEA:22728"/>
        <dbReference type="Rhea" id="RHEA-COMP:9742"/>
        <dbReference type="Rhea" id="RHEA-COMP:9743"/>
        <dbReference type="ChEBI" id="CHEBI:15378"/>
        <dbReference type="ChEBI" id="CHEBI:16144"/>
        <dbReference type="ChEBI" id="CHEBI:43474"/>
        <dbReference type="ChEBI" id="CHEBI:78533"/>
        <dbReference type="ChEBI" id="CHEBI:78573"/>
        <dbReference type="EC" id="2.9.1.1"/>
    </reaction>
</comment>
<dbReference type="EC" id="2.9.1.1" evidence="8"/>
<dbReference type="InterPro" id="IPR018319">
    <property type="entry name" value="SelA-like"/>
</dbReference>
<evidence type="ECO:0000256" key="7">
    <source>
        <dbReference type="ARBA" id="ARBA00044507"/>
    </source>
</evidence>
<organism evidence="10 11">
    <name type="scientific">Helicobacter ganmani</name>
    <dbReference type="NCBI Taxonomy" id="60246"/>
    <lineage>
        <taxon>Bacteria</taxon>
        <taxon>Pseudomonadati</taxon>
        <taxon>Campylobacterota</taxon>
        <taxon>Epsilonproteobacteria</taxon>
        <taxon>Campylobacterales</taxon>
        <taxon>Helicobacteraceae</taxon>
        <taxon>Helicobacter</taxon>
    </lineage>
</organism>
<dbReference type="GO" id="GO:0005737">
    <property type="term" value="C:cytoplasm"/>
    <property type="evidence" value="ECO:0007669"/>
    <property type="project" value="UniProtKB-SubCell"/>
</dbReference>
<comment type="subcellular location">
    <subcellularLocation>
        <location evidence="8">Cytoplasm</location>
    </subcellularLocation>
</comment>
<dbReference type="RefSeq" id="WP_115551769.1">
    <property type="nucleotide sequence ID" value="NZ_CAONBV010000008.1"/>
</dbReference>
<dbReference type="GeneID" id="82535896"/>
<evidence type="ECO:0000256" key="5">
    <source>
        <dbReference type="ARBA" id="ARBA00022917"/>
    </source>
</evidence>
<evidence type="ECO:0000256" key="1">
    <source>
        <dbReference type="ARBA" id="ARBA00001933"/>
    </source>
</evidence>
<evidence type="ECO:0000256" key="4">
    <source>
        <dbReference type="ARBA" id="ARBA00022898"/>
    </source>
</evidence>
<dbReference type="Pfam" id="PF03841">
    <property type="entry name" value="SelA"/>
    <property type="match status" value="1"/>
</dbReference>
<keyword evidence="4 8" id="KW-0663">Pyridoxal phosphate</keyword>
<comment type="pathway">
    <text evidence="8">Aminoacyl-tRNA biosynthesis; selenocysteinyl-tRNA(Sec) biosynthesis; selenocysteinyl-tRNA(Sec) from L-seryl-tRNA(Sec) (bacterial route): step 1/1.</text>
</comment>
<dbReference type="InterPro" id="IPR004534">
    <property type="entry name" value="SelA_trans"/>
</dbReference>
<dbReference type="Gene3D" id="3.40.640.10">
    <property type="entry name" value="Type I PLP-dependent aspartate aminotransferase-like (Major domain)"/>
    <property type="match status" value="1"/>
</dbReference>
<dbReference type="GO" id="GO:0001717">
    <property type="term" value="P:conversion of seryl-tRNAsec to selenocys-tRNAsec"/>
    <property type="evidence" value="ECO:0007669"/>
    <property type="project" value="UniProtKB-UniRule"/>
</dbReference>
<evidence type="ECO:0000256" key="3">
    <source>
        <dbReference type="ARBA" id="ARBA00022679"/>
    </source>
</evidence>
<comment type="function">
    <text evidence="8">Converts seryl-tRNA(Sec) to selenocysteinyl-tRNA(Sec) required for selenoprotein biosynthesis.</text>
</comment>
<evidence type="ECO:0000256" key="2">
    <source>
        <dbReference type="ARBA" id="ARBA00022490"/>
    </source>
</evidence>
<dbReference type="HAMAP" id="MF_00423">
    <property type="entry name" value="SelA"/>
    <property type="match status" value="1"/>
</dbReference>